<dbReference type="HOGENOM" id="CLU_1904533_0_0_5"/>
<organism evidence="2 3">
    <name type="scientific">Nitrobacter hamburgensis (strain DSM 10229 / NCIMB 13809 / X14)</name>
    <dbReference type="NCBI Taxonomy" id="323097"/>
    <lineage>
        <taxon>Bacteria</taxon>
        <taxon>Pseudomonadati</taxon>
        <taxon>Pseudomonadota</taxon>
        <taxon>Alphaproteobacteria</taxon>
        <taxon>Hyphomicrobiales</taxon>
        <taxon>Nitrobacteraceae</taxon>
        <taxon>Nitrobacter</taxon>
    </lineage>
</organism>
<accession>Q1QFZ6</accession>
<dbReference type="AlphaFoldDB" id="Q1QFZ6"/>
<dbReference type="EMBL" id="CP000320">
    <property type="protein sequence ID" value="ABE64851.1"/>
    <property type="molecule type" value="Genomic_DNA"/>
</dbReference>
<dbReference type="KEGG" id="nha:Nham_4236"/>
<geneLocation type="plasmid" evidence="3">
    <name>pNITHX1</name>
</geneLocation>
<reference evidence="3" key="1">
    <citation type="submission" date="2006-03" db="EMBL/GenBank/DDBJ databases">
        <title>Complete sequence of plasmid 1 of Nitrobacter hamburgensis X14.</title>
        <authorList>
            <consortium name="US DOE Joint Genome Institute"/>
            <person name="Copeland A."/>
            <person name="Lucas S."/>
            <person name="Lapidus A."/>
            <person name="Barry K."/>
            <person name="Detter J.C."/>
            <person name="Glavina del Rio T."/>
            <person name="Hammon N."/>
            <person name="Israni S."/>
            <person name="Dalin E."/>
            <person name="Tice H."/>
            <person name="Pitluck S."/>
            <person name="Chain P."/>
            <person name="Malfatti S."/>
            <person name="Shin M."/>
            <person name="Vergez L."/>
            <person name="Schmutz J."/>
            <person name="Larimer F."/>
            <person name="Land M."/>
            <person name="Hauser L."/>
            <person name="Kyrpides N."/>
            <person name="Ivanova N."/>
            <person name="Ward B."/>
            <person name="Arp D."/>
            <person name="Klotz M."/>
            <person name="Stein L."/>
            <person name="O'Mullan G."/>
            <person name="Starkenburg S."/>
            <person name="Sayavedra L."/>
            <person name="Poret-Peterson A.T."/>
            <person name="Gentry M.E."/>
            <person name="Bruce D."/>
            <person name="Richardson P."/>
        </authorList>
    </citation>
    <scope>NUCLEOTIDE SEQUENCE [LARGE SCALE GENOMIC DNA]</scope>
    <source>
        <strain evidence="3">DSM 10229 / NCIMB 13809 / X14</strain>
        <plasmid evidence="3">Plasmid pNITHX1</plasmid>
    </source>
</reference>
<evidence type="ECO:0000256" key="1">
    <source>
        <dbReference type="SAM" id="MobiDB-lite"/>
    </source>
</evidence>
<keyword evidence="2" id="KW-0614">Plasmid</keyword>
<feature type="region of interest" description="Disordered" evidence="1">
    <location>
        <begin position="113"/>
        <end position="133"/>
    </location>
</feature>
<name>Q1QFZ6_NITHX</name>
<proteinExistence type="predicted"/>
<keyword evidence="3" id="KW-1185">Reference proteome</keyword>
<sequence length="133" mass="14666">MAGWPSDLAPSFVPARLLERGGLSRALPSHREFDFAPGSSSHLSLRVRVAGSFGRSDQYSVLRHLHVIEGVARDRPSQFRRRQAAISQRGTLMLTRSSQATFASLGATVRDRNSQATPALTRAIGRSDIRHHH</sequence>
<dbReference type="Proteomes" id="UP000001953">
    <property type="component" value="Plasmid 1"/>
</dbReference>
<evidence type="ECO:0000313" key="2">
    <source>
        <dbReference type="EMBL" id="ABE64851.1"/>
    </source>
</evidence>
<gene>
    <name evidence="2" type="ordered locus">Nham_4236</name>
</gene>
<evidence type="ECO:0000313" key="3">
    <source>
        <dbReference type="Proteomes" id="UP000001953"/>
    </source>
</evidence>
<protein>
    <submittedName>
        <fullName evidence="2">Uncharacterized protein</fullName>
    </submittedName>
</protein>